<protein>
    <submittedName>
        <fullName evidence="2">Uncharacterized protein</fullName>
    </submittedName>
</protein>
<dbReference type="AlphaFoldDB" id="A0A915L4P0"/>
<keyword evidence="1" id="KW-1185">Reference proteome</keyword>
<dbReference type="WBParaSite" id="nRc.2.0.1.t45722-RA">
    <property type="protein sequence ID" value="nRc.2.0.1.t45722-RA"/>
    <property type="gene ID" value="nRc.2.0.1.g45722"/>
</dbReference>
<proteinExistence type="predicted"/>
<dbReference type="Proteomes" id="UP000887565">
    <property type="component" value="Unplaced"/>
</dbReference>
<name>A0A915L4P0_ROMCU</name>
<organism evidence="1 2">
    <name type="scientific">Romanomermis culicivorax</name>
    <name type="common">Nematode worm</name>
    <dbReference type="NCBI Taxonomy" id="13658"/>
    <lineage>
        <taxon>Eukaryota</taxon>
        <taxon>Metazoa</taxon>
        <taxon>Ecdysozoa</taxon>
        <taxon>Nematoda</taxon>
        <taxon>Enoplea</taxon>
        <taxon>Dorylaimia</taxon>
        <taxon>Mermithida</taxon>
        <taxon>Mermithoidea</taxon>
        <taxon>Mermithidae</taxon>
        <taxon>Romanomermis</taxon>
    </lineage>
</organism>
<evidence type="ECO:0000313" key="2">
    <source>
        <dbReference type="WBParaSite" id="nRc.2.0.1.t45722-RA"/>
    </source>
</evidence>
<sequence length="101" mass="11679">PLAPFERGFSLKYVQRFTNLLNVGRPLIDFAKTIEKVLTTDLAKNLISIMMCTFSHFFLSIHKNGYFCTLVTPELFQSFLKSKLILPQPSLIDHNQCFSHR</sequence>
<evidence type="ECO:0000313" key="1">
    <source>
        <dbReference type="Proteomes" id="UP000887565"/>
    </source>
</evidence>
<reference evidence="2" key="1">
    <citation type="submission" date="2022-11" db="UniProtKB">
        <authorList>
            <consortium name="WormBaseParasite"/>
        </authorList>
    </citation>
    <scope>IDENTIFICATION</scope>
</reference>
<accession>A0A915L4P0</accession>